<keyword evidence="4" id="KW-0539">Nucleus</keyword>
<dbReference type="Proteomes" id="UP000824469">
    <property type="component" value="Unassembled WGS sequence"/>
</dbReference>
<dbReference type="GO" id="GO:0003677">
    <property type="term" value="F:DNA binding"/>
    <property type="evidence" value="ECO:0007669"/>
    <property type="project" value="UniProtKB-KW"/>
</dbReference>
<dbReference type="EMBL" id="JAHRHJ020000007">
    <property type="protein sequence ID" value="KAH9309578.1"/>
    <property type="molecule type" value="Genomic_DNA"/>
</dbReference>
<comment type="caution">
    <text evidence="5">The sequence shown here is derived from an EMBL/GenBank/DDBJ whole genome shotgun (WGS) entry which is preliminary data.</text>
</comment>
<accession>A0AA38FTK1</accession>
<evidence type="ECO:0000313" key="6">
    <source>
        <dbReference type="Proteomes" id="UP000824469"/>
    </source>
</evidence>
<reference evidence="5 6" key="1">
    <citation type="journal article" date="2021" name="Nat. Plants">
        <title>The Taxus genome provides insights into paclitaxel biosynthesis.</title>
        <authorList>
            <person name="Xiong X."/>
            <person name="Gou J."/>
            <person name="Liao Q."/>
            <person name="Li Y."/>
            <person name="Zhou Q."/>
            <person name="Bi G."/>
            <person name="Li C."/>
            <person name="Du R."/>
            <person name="Wang X."/>
            <person name="Sun T."/>
            <person name="Guo L."/>
            <person name="Liang H."/>
            <person name="Lu P."/>
            <person name="Wu Y."/>
            <person name="Zhang Z."/>
            <person name="Ro D.K."/>
            <person name="Shang Y."/>
            <person name="Huang S."/>
            <person name="Yan J."/>
        </authorList>
    </citation>
    <scope>NUCLEOTIDE SEQUENCE [LARGE SCALE GENOMIC DNA]</scope>
    <source>
        <strain evidence="5">Ta-2019</strain>
    </source>
</reference>
<keyword evidence="6" id="KW-1185">Reference proteome</keyword>
<proteinExistence type="predicted"/>
<sequence length="50" mass="5630">MVESAQNKTRRPVSEAERKKALKAAHSFKSEKPFCLIVMKPSNVYGGFTM</sequence>
<dbReference type="AlphaFoldDB" id="A0AA38FTK1"/>
<dbReference type="Gene3D" id="2.40.330.10">
    <property type="entry name" value="DNA-binding pseudobarrel domain"/>
    <property type="match status" value="1"/>
</dbReference>
<keyword evidence="3" id="KW-0804">Transcription</keyword>
<keyword evidence="2" id="KW-0238">DNA-binding</keyword>
<evidence type="ECO:0000256" key="1">
    <source>
        <dbReference type="ARBA" id="ARBA00023015"/>
    </source>
</evidence>
<feature type="non-terminal residue" evidence="5">
    <location>
        <position position="50"/>
    </location>
</feature>
<evidence type="ECO:0000256" key="3">
    <source>
        <dbReference type="ARBA" id="ARBA00023163"/>
    </source>
</evidence>
<evidence type="ECO:0000313" key="5">
    <source>
        <dbReference type="EMBL" id="KAH9309578.1"/>
    </source>
</evidence>
<protein>
    <submittedName>
        <fullName evidence="5">Uncharacterized protein</fullName>
    </submittedName>
</protein>
<evidence type="ECO:0000256" key="4">
    <source>
        <dbReference type="ARBA" id="ARBA00023242"/>
    </source>
</evidence>
<keyword evidence="1" id="KW-0805">Transcription regulation</keyword>
<evidence type="ECO:0000256" key="2">
    <source>
        <dbReference type="ARBA" id="ARBA00023125"/>
    </source>
</evidence>
<organism evidence="5 6">
    <name type="scientific">Taxus chinensis</name>
    <name type="common">Chinese yew</name>
    <name type="synonym">Taxus wallichiana var. chinensis</name>
    <dbReference type="NCBI Taxonomy" id="29808"/>
    <lineage>
        <taxon>Eukaryota</taxon>
        <taxon>Viridiplantae</taxon>
        <taxon>Streptophyta</taxon>
        <taxon>Embryophyta</taxon>
        <taxon>Tracheophyta</taxon>
        <taxon>Spermatophyta</taxon>
        <taxon>Pinopsida</taxon>
        <taxon>Pinidae</taxon>
        <taxon>Conifers II</taxon>
        <taxon>Cupressales</taxon>
        <taxon>Taxaceae</taxon>
        <taxon>Taxus</taxon>
    </lineage>
</organism>
<gene>
    <name evidence="5" type="ORF">KI387_037489</name>
</gene>
<name>A0AA38FTK1_TAXCH</name>
<dbReference type="InterPro" id="IPR015300">
    <property type="entry name" value="DNA-bd_pseudobarrel_sf"/>
</dbReference>